<accession>A0A6J1QNS7</accession>
<name>A0A6J1QNS7_9HYME</name>
<evidence type="ECO:0000313" key="3">
    <source>
        <dbReference type="RefSeq" id="XP_024884132.1"/>
    </source>
</evidence>
<feature type="region of interest" description="Disordered" evidence="1">
    <location>
        <begin position="50"/>
        <end position="97"/>
    </location>
</feature>
<evidence type="ECO:0000256" key="1">
    <source>
        <dbReference type="SAM" id="MobiDB-lite"/>
    </source>
</evidence>
<organism evidence="2 3">
    <name type="scientific">Temnothorax curvispinosus</name>
    <dbReference type="NCBI Taxonomy" id="300111"/>
    <lineage>
        <taxon>Eukaryota</taxon>
        <taxon>Metazoa</taxon>
        <taxon>Ecdysozoa</taxon>
        <taxon>Arthropoda</taxon>
        <taxon>Hexapoda</taxon>
        <taxon>Insecta</taxon>
        <taxon>Pterygota</taxon>
        <taxon>Neoptera</taxon>
        <taxon>Endopterygota</taxon>
        <taxon>Hymenoptera</taxon>
        <taxon>Apocrita</taxon>
        <taxon>Aculeata</taxon>
        <taxon>Formicoidea</taxon>
        <taxon>Formicidae</taxon>
        <taxon>Myrmicinae</taxon>
        <taxon>Temnothorax</taxon>
    </lineage>
</organism>
<sequence length="111" mass="12625">MNPKEGQRIDSSERSHATAAMTPERSHLLLLFVLNKVGALRLFWTLTERDSDDQGVDSSAGKGELQRLTSVREDRGERSNPMSGAFDRRRRKTKKTSLTSNIAQFIKFFIK</sequence>
<feature type="compositionally biased region" description="Basic and acidic residues" evidence="1">
    <location>
        <begin position="1"/>
        <end position="16"/>
    </location>
</feature>
<proteinExistence type="predicted"/>
<evidence type="ECO:0000313" key="2">
    <source>
        <dbReference type="Proteomes" id="UP000504618"/>
    </source>
</evidence>
<keyword evidence="2" id="KW-1185">Reference proteome</keyword>
<dbReference type="Proteomes" id="UP000504618">
    <property type="component" value="Unplaced"/>
</dbReference>
<gene>
    <name evidence="3" type="primary">LOC112462533</name>
</gene>
<dbReference type="RefSeq" id="XP_024884132.1">
    <property type="nucleotide sequence ID" value="XM_025028364.1"/>
</dbReference>
<protein>
    <submittedName>
        <fullName evidence="3">Uncharacterized protein LOC112462533</fullName>
    </submittedName>
</protein>
<feature type="region of interest" description="Disordered" evidence="1">
    <location>
        <begin position="1"/>
        <end position="20"/>
    </location>
</feature>
<dbReference type="GeneID" id="112462533"/>
<reference evidence="3" key="1">
    <citation type="submission" date="2025-08" db="UniProtKB">
        <authorList>
            <consortium name="RefSeq"/>
        </authorList>
    </citation>
    <scope>IDENTIFICATION</scope>
    <source>
        <tissue evidence="3">Whole body</tissue>
    </source>
</reference>
<dbReference type="AlphaFoldDB" id="A0A6J1QNS7"/>